<sequence length="155" mass="17830">MDVVEEYADHCVPIWLHYLSQLRQTHVRFLSILLLFIYVSCCFDIDVHSGSSLGAGISVYDFNEDVELMMKLANRAIQEYNERMTVKFRNLTLVTPIEIFQIRADKSCRDGGEKVIYCCQPKGETVVGLATCDLCLRKLRREAYKGEKEHASEEV</sequence>
<evidence type="ECO:0000313" key="2">
    <source>
        <dbReference type="Proteomes" id="UP001371456"/>
    </source>
</evidence>
<protein>
    <submittedName>
        <fullName evidence="1">Uncharacterized protein</fullName>
    </submittedName>
</protein>
<evidence type="ECO:0000313" key="1">
    <source>
        <dbReference type="EMBL" id="KAK6795841.1"/>
    </source>
</evidence>
<dbReference type="AlphaFoldDB" id="A0AAN8U248"/>
<accession>A0AAN8U248</accession>
<keyword evidence="2" id="KW-1185">Reference proteome</keyword>
<dbReference type="Proteomes" id="UP001371456">
    <property type="component" value="Unassembled WGS sequence"/>
</dbReference>
<comment type="caution">
    <text evidence="1">The sequence shown here is derived from an EMBL/GenBank/DDBJ whole genome shotgun (WGS) entry which is preliminary data.</text>
</comment>
<gene>
    <name evidence="1" type="ORF">RDI58_009296</name>
</gene>
<reference evidence="1 2" key="1">
    <citation type="submission" date="2024-02" db="EMBL/GenBank/DDBJ databases">
        <title>de novo genome assembly of Solanum bulbocastanum strain 11H21.</title>
        <authorList>
            <person name="Hosaka A.J."/>
        </authorList>
    </citation>
    <scope>NUCLEOTIDE SEQUENCE [LARGE SCALE GENOMIC DNA]</scope>
    <source>
        <tissue evidence="1">Young leaves</tissue>
    </source>
</reference>
<proteinExistence type="predicted"/>
<organism evidence="1 2">
    <name type="scientific">Solanum bulbocastanum</name>
    <name type="common">Wild potato</name>
    <dbReference type="NCBI Taxonomy" id="147425"/>
    <lineage>
        <taxon>Eukaryota</taxon>
        <taxon>Viridiplantae</taxon>
        <taxon>Streptophyta</taxon>
        <taxon>Embryophyta</taxon>
        <taxon>Tracheophyta</taxon>
        <taxon>Spermatophyta</taxon>
        <taxon>Magnoliopsida</taxon>
        <taxon>eudicotyledons</taxon>
        <taxon>Gunneridae</taxon>
        <taxon>Pentapetalae</taxon>
        <taxon>asterids</taxon>
        <taxon>lamiids</taxon>
        <taxon>Solanales</taxon>
        <taxon>Solanaceae</taxon>
        <taxon>Solanoideae</taxon>
        <taxon>Solaneae</taxon>
        <taxon>Solanum</taxon>
    </lineage>
</organism>
<name>A0AAN8U248_SOLBU</name>
<dbReference type="EMBL" id="JBANQN010000003">
    <property type="protein sequence ID" value="KAK6795841.1"/>
    <property type="molecule type" value="Genomic_DNA"/>
</dbReference>